<name>A0A225MYJ9_9BURK</name>
<proteinExistence type="predicted"/>
<organism evidence="2 3">
    <name type="scientific">Candidimonas nitroreducens</name>
    <dbReference type="NCBI Taxonomy" id="683354"/>
    <lineage>
        <taxon>Bacteria</taxon>
        <taxon>Pseudomonadati</taxon>
        <taxon>Pseudomonadota</taxon>
        <taxon>Betaproteobacteria</taxon>
        <taxon>Burkholderiales</taxon>
        <taxon>Alcaligenaceae</taxon>
        <taxon>Candidimonas</taxon>
    </lineage>
</organism>
<comment type="caution">
    <text evidence="2">The sequence shown here is derived from an EMBL/GenBank/DDBJ whole genome shotgun (WGS) entry which is preliminary data.</text>
</comment>
<feature type="transmembrane region" description="Helical" evidence="1">
    <location>
        <begin position="12"/>
        <end position="30"/>
    </location>
</feature>
<evidence type="ECO:0000256" key="1">
    <source>
        <dbReference type="SAM" id="Phobius"/>
    </source>
</evidence>
<keyword evidence="3" id="KW-1185">Reference proteome</keyword>
<dbReference type="EMBL" id="NJIH01000003">
    <property type="protein sequence ID" value="OWT63769.1"/>
    <property type="molecule type" value="Genomic_DNA"/>
</dbReference>
<protein>
    <recommendedName>
        <fullName evidence="4">DUF2946 domain-containing protein</fullName>
    </recommendedName>
</protein>
<dbReference type="OrthoDB" id="8683087at2"/>
<evidence type="ECO:0000313" key="2">
    <source>
        <dbReference type="EMBL" id="OWT63769.1"/>
    </source>
</evidence>
<keyword evidence="1" id="KW-0812">Transmembrane</keyword>
<evidence type="ECO:0000313" key="3">
    <source>
        <dbReference type="Proteomes" id="UP000214603"/>
    </source>
</evidence>
<sequence length="133" mass="14307">MSARSLHAHRKLTAWLGLLAIWLGVLMPIASQSLQRHHDSELSLTYCVADGDRHVQVPATDTHNTGSHHAAHDWQACGYCGLLAQHMPVPHVAALAIDADAPHRPSAAATYVAVYLRPAHTPAAPRAPPSRLS</sequence>
<dbReference type="RefSeq" id="WP_088602348.1">
    <property type="nucleotide sequence ID" value="NZ_NJIH01000003.1"/>
</dbReference>
<dbReference type="AlphaFoldDB" id="A0A225MYJ9"/>
<accession>A0A225MYJ9</accession>
<dbReference type="Pfam" id="PF11162">
    <property type="entry name" value="DUF2946"/>
    <property type="match status" value="1"/>
</dbReference>
<keyword evidence="1" id="KW-0472">Membrane</keyword>
<dbReference type="Proteomes" id="UP000214603">
    <property type="component" value="Unassembled WGS sequence"/>
</dbReference>
<keyword evidence="1" id="KW-1133">Transmembrane helix</keyword>
<gene>
    <name evidence="2" type="ORF">CEY11_05495</name>
</gene>
<reference evidence="3" key="1">
    <citation type="submission" date="2017-06" db="EMBL/GenBank/DDBJ databases">
        <title>Herbaspirillum phytohormonus sp. nov., isolated from the root nodule of Robinia pseudoacacia in lead-zinc mine.</title>
        <authorList>
            <person name="Fan M."/>
            <person name="Lin Y."/>
        </authorList>
    </citation>
    <scope>NUCLEOTIDE SEQUENCE [LARGE SCALE GENOMIC DNA]</scope>
    <source>
        <strain evidence="3">SC-089</strain>
    </source>
</reference>
<dbReference type="InterPro" id="IPR021333">
    <property type="entry name" value="DUF2946"/>
</dbReference>
<evidence type="ECO:0008006" key="4">
    <source>
        <dbReference type="Google" id="ProtNLM"/>
    </source>
</evidence>